<keyword evidence="4 7" id="KW-1133">Transmembrane helix</keyword>
<evidence type="ECO:0000259" key="8">
    <source>
        <dbReference type="Pfam" id="PF09335"/>
    </source>
</evidence>
<dbReference type="PANTHER" id="PTHR43220:SF21">
    <property type="entry name" value="TRANSMEMBRANE PROTEIN 41A"/>
    <property type="match status" value="1"/>
</dbReference>
<reference evidence="9" key="1">
    <citation type="submission" date="2025-08" db="UniProtKB">
        <authorList>
            <consortium name="Ensembl"/>
        </authorList>
    </citation>
    <scope>IDENTIFICATION</scope>
</reference>
<dbReference type="Ensembl" id="ENSSANT00000108769.1">
    <property type="protein sequence ID" value="ENSSANP00000102472.1"/>
    <property type="gene ID" value="ENSSANG00000050292.1"/>
</dbReference>
<comment type="subcellular location">
    <subcellularLocation>
        <location evidence="1">Membrane</location>
        <topology evidence="1">Multi-pass membrane protein</topology>
    </subcellularLocation>
</comment>
<evidence type="ECO:0000256" key="1">
    <source>
        <dbReference type="ARBA" id="ARBA00004141"/>
    </source>
</evidence>
<dbReference type="InterPro" id="IPR032816">
    <property type="entry name" value="VTT_dom"/>
</dbReference>
<dbReference type="Pfam" id="PF09335">
    <property type="entry name" value="VTT_dom"/>
    <property type="match status" value="1"/>
</dbReference>
<evidence type="ECO:0000256" key="6">
    <source>
        <dbReference type="ARBA" id="ARBA00025797"/>
    </source>
</evidence>
<protein>
    <submittedName>
        <fullName evidence="9">Transmembrane protein 41A-B-like</fullName>
    </submittedName>
</protein>
<reference evidence="9" key="2">
    <citation type="submission" date="2025-09" db="UniProtKB">
        <authorList>
            <consortium name="Ensembl"/>
        </authorList>
    </citation>
    <scope>IDENTIFICATION</scope>
</reference>
<evidence type="ECO:0000256" key="5">
    <source>
        <dbReference type="ARBA" id="ARBA00023136"/>
    </source>
</evidence>
<evidence type="ECO:0000256" key="4">
    <source>
        <dbReference type="ARBA" id="ARBA00022989"/>
    </source>
</evidence>
<accession>A0A671SYS2</accession>
<keyword evidence="2 7" id="KW-0812">Transmembrane</keyword>
<sequence length="250" mass="28381">MRSIWGLIALVAAATFYLYLLSAFLPPGPRAVRVHDAEPEHTADEPEEEELRLKFPSDLDELRELAELLQFYKTEHTGYVSILFCSAYLYKQSFAIPGSSFLNMLAGALFGPWHGLLIACTLTTVGSTNCYLLSRTFGKRHIVRLFPEKVAMLQRMNYFNDFFFQLMNNSEFICVRTGAILSEIHSLDDIFSWGTLLQLLLIACVSLLPGALIRRCSQAHLKLDDRQKRRLQSVNMGLIIGLESQLRICL</sequence>
<dbReference type="InterPro" id="IPR045014">
    <property type="entry name" value="TM41A/B"/>
</dbReference>
<dbReference type="Proteomes" id="UP000472260">
    <property type="component" value="Unassembled WGS sequence"/>
</dbReference>
<evidence type="ECO:0000256" key="3">
    <source>
        <dbReference type="ARBA" id="ARBA00022729"/>
    </source>
</evidence>
<keyword evidence="10" id="KW-1185">Reference proteome</keyword>
<feature type="transmembrane region" description="Helical" evidence="7">
    <location>
        <begin position="190"/>
        <end position="213"/>
    </location>
</feature>
<organism evidence="9 10">
    <name type="scientific">Sinocyclocheilus anshuiensis</name>
    <dbReference type="NCBI Taxonomy" id="1608454"/>
    <lineage>
        <taxon>Eukaryota</taxon>
        <taxon>Metazoa</taxon>
        <taxon>Chordata</taxon>
        <taxon>Craniata</taxon>
        <taxon>Vertebrata</taxon>
        <taxon>Euteleostomi</taxon>
        <taxon>Actinopterygii</taxon>
        <taxon>Neopterygii</taxon>
        <taxon>Teleostei</taxon>
        <taxon>Ostariophysi</taxon>
        <taxon>Cypriniformes</taxon>
        <taxon>Cyprinidae</taxon>
        <taxon>Cyprininae</taxon>
        <taxon>Sinocyclocheilus</taxon>
    </lineage>
</organism>
<keyword evidence="3" id="KW-0732">Signal</keyword>
<keyword evidence="5 7" id="KW-0472">Membrane</keyword>
<evidence type="ECO:0000256" key="2">
    <source>
        <dbReference type="ARBA" id="ARBA00022692"/>
    </source>
</evidence>
<evidence type="ECO:0000313" key="10">
    <source>
        <dbReference type="Proteomes" id="UP000472260"/>
    </source>
</evidence>
<name>A0A671SYS2_9TELE</name>
<proteinExistence type="inferred from homology"/>
<evidence type="ECO:0000256" key="7">
    <source>
        <dbReference type="SAM" id="Phobius"/>
    </source>
</evidence>
<comment type="similarity">
    <text evidence="6">Belongs to the TMEM41 family.</text>
</comment>
<dbReference type="GO" id="GO:0016020">
    <property type="term" value="C:membrane"/>
    <property type="evidence" value="ECO:0007669"/>
    <property type="project" value="UniProtKB-SubCell"/>
</dbReference>
<dbReference type="AlphaFoldDB" id="A0A671SYS2"/>
<evidence type="ECO:0000313" key="9">
    <source>
        <dbReference type="Ensembl" id="ENSSANP00000102472.1"/>
    </source>
</evidence>
<gene>
    <name evidence="9" type="primary">LOC107699070</name>
</gene>
<dbReference type="PANTHER" id="PTHR43220">
    <property type="match status" value="1"/>
</dbReference>
<feature type="domain" description="VTT" evidence="8">
    <location>
        <begin position="96"/>
        <end position="151"/>
    </location>
</feature>